<evidence type="ECO:0000313" key="1">
    <source>
        <dbReference type="EMBL" id="ETX09225.1"/>
    </source>
</evidence>
<sequence length="100" mass="10870">MTVAARFCLPPTRLTTSPSFSLILLTMPDLETKRRSLEYLRKRGYSGVVAATSYFPEEDEVLSQAGVNLLFNSFIEAGARLARLGTHVLAGLGPLPEAEA</sequence>
<evidence type="ECO:0000313" key="2">
    <source>
        <dbReference type="Proteomes" id="UP000019140"/>
    </source>
</evidence>
<gene>
    <name evidence="1" type="ORF">ETSY2_00750</name>
</gene>
<dbReference type="HOGENOM" id="CLU_2300664_0_0_7"/>
<proteinExistence type="predicted"/>
<dbReference type="AlphaFoldDB" id="W4MGB4"/>
<organism evidence="1 2">
    <name type="scientific">Candidatus Entotheonella gemina</name>
    <dbReference type="NCBI Taxonomy" id="1429439"/>
    <lineage>
        <taxon>Bacteria</taxon>
        <taxon>Pseudomonadati</taxon>
        <taxon>Nitrospinota/Tectimicrobiota group</taxon>
        <taxon>Candidatus Tectimicrobiota</taxon>
        <taxon>Candidatus Entotheonellia</taxon>
        <taxon>Candidatus Entotheonellales</taxon>
        <taxon>Candidatus Entotheonellaceae</taxon>
        <taxon>Candidatus Entotheonella</taxon>
    </lineage>
</organism>
<comment type="caution">
    <text evidence="1">The sequence shown here is derived from an EMBL/GenBank/DDBJ whole genome shotgun (WGS) entry which is preliminary data.</text>
</comment>
<protein>
    <submittedName>
        <fullName evidence="1">Uncharacterized protein</fullName>
    </submittedName>
</protein>
<keyword evidence="2" id="KW-1185">Reference proteome</keyword>
<dbReference type="Proteomes" id="UP000019140">
    <property type="component" value="Unassembled WGS sequence"/>
</dbReference>
<accession>W4MGB4</accession>
<name>W4MGB4_9BACT</name>
<reference evidence="1 2" key="1">
    <citation type="journal article" date="2014" name="Nature">
        <title>An environmental bacterial taxon with a large and distinct metabolic repertoire.</title>
        <authorList>
            <person name="Wilson M.C."/>
            <person name="Mori T."/>
            <person name="Ruckert C."/>
            <person name="Uria A.R."/>
            <person name="Helf M.J."/>
            <person name="Takada K."/>
            <person name="Gernert C."/>
            <person name="Steffens U.A."/>
            <person name="Heycke N."/>
            <person name="Schmitt S."/>
            <person name="Rinke C."/>
            <person name="Helfrich E.J."/>
            <person name="Brachmann A.O."/>
            <person name="Gurgui C."/>
            <person name="Wakimoto T."/>
            <person name="Kracht M."/>
            <person name="Crusemann M."/>
            <person name="Hentschel U."/>
            <person name="Abe I."/>
            <person name="Matsunaga S."/>
            <person name="Kalinowski J."/>
            <person name="Takeyama H."/>
            <person name="Piel J."/>
        </authorList>
    </citation>
    <scope>NUCLEOTIDE SEQUENCE [LARGE SCALE GENOMIC DNA]</scope>
    <source>
        <strain evidence="2">TSY2</strain>
    </source>
</reference>
<dbReference type="EMBL" id="AZHX01000025">
    <property type="protein sequence ID" value="ETX09225.1"/>
    <property type="molecule type" value="Genomic_DNA"/>
</dbReference>
<dbReference type="Gene3D" id="3.40.50.720">
    <property type="entry name" value="NAD(P)-binding Rossmann-like Domain"/>
    <property type="match status" value="1"/>
</dbReference>